<evidence type="ECO:0000256" key="1">
    <source>
        <dbReference type="ARBA" id="ARBA00022676"/>
    </source>
</evidence>
<dbReference type="InterPro" id="IPR028098">
    <property type="entry name" value="Glyco_trans_4-like_N"/>
</dbReference>
<name>A0A2C8F8X8_9BACT</name>
<evidence type="ECO:0000256" key="2">
    <source>
        <dbReference type="ARBA" id="ARBA00022679"/>
    </source>
</evidence>
<gene>
    <name evidence="5" type="ORF">DPRO_2176</name>
</gene>
<feature type="domain" description="Glycosyltransferase subfamily 4-like N-terminal" evidence="4">
    <location>
        <begin position="13"/>
        <end position="170"/>
    </location>
</feature>
<dbReference type="GO" id="GO:0016757">
    <property type="term" value="F:glycosyltransferase activity"/>
    <property type="evidence" value="ECO:0007669"/>
    <property type="project" value="UniProtKB-KW"/>
</dbReference>
<keyword evidence="1" id="KW-0328">Glycosyltransferase</keyword>
<dbReference type="OrthoDB" id="5443168at2"/>
<dbReference type="InterPro" id="IPR001296">
    <property type="entry name" value="Glyco_trans_1"/>
</dbReference>
<proteinExistence type="predicted"/>
<dbReference type="AlphaFoldDB" id="A0A2C8F8X8"/>
<dbReference type="Pfam" id="PF00534">
    <property type="entry name" value="Glycos_transf_1"/>
    <property type="match status" value="1"/>
</dbReference>
<dbReference type="KEGG" id="pprf:DPRO_2176"/>
<evidence type="ECO:0000313" key="6">
    <source>
        <dbReference type="Proteomes" id="UP000219215"/>
    </source>
</evidence>
<dbReference type="Proteomes" id="UP000219215">
    <property type="component" value="Chromosome DPRO"/>
</dbReference>
<keyword evidence="2 5" id="KW-0808">Transferase</keyword>
<dbReference type="Gene3D" id="3.40.50.2000">
    <property type="entry name" value="Glycogen Phosphorylase B"/>
    <property type="match status" value="2"/>
</dbReference>
<sequence length="361" mass="40239">MKSICFFNTNKAWGGGERWVYDNALTALRKGYDVRVVTNVKSALGDRLENETDLRVHRQNVSNLSFLNPLTLLSIRSYFTRTRPDALVMSLPSDMKVGGMAARMAGVPTIIYRRGIALPVRNTALNRFLFGSVITHFMCNSEETRRLALKENPDLIPAERVSVNYNGVDVRPEETAAIAPAYQRQGDEIIIGNAGRLTEQKRQDLLLEAVARLKSRGHNVKLLLAGVGELEDALKQQVQTLGLQDEVVFLGFVKAMPALYNAMDFMAHTAHWEGFGYVLAESMAAGKPVVGFNVSSNPELIKDGETGYLVDVDDLEGFVDRMETLVVDADLRHRMGEAGRQRVDALFSSDRAFERLIRLFS</sequence>
<evidence type="ECO:0000259" key="4">
    <source>
        <dbReference type="Pfam" id="PF13439"/>
    </source>
</evidence>
<dbReference type="RefSeq" id="WP_097012004.1">
    <property type="nucleotide sequence ID" value="NZ_LT907975.1"/>
</dbReference>
<dbReference type="PANTHER" id="PTHR12526:SF510">
    <property type="entry name" value="D-INOSITOL 3-PHOSPHATE GLYCOSYLTRANSFERASE"/>
    <property type="match status" value="1"/>
</dbReference>
<keyword evidence="6" id="KW-1185">Reference proteome</keyword>
<protein>
    <submittedName>
        <fullName evidence="5">Group 1 glycosyl transferase</fullName>
    </submittedName>
</protein>
<evidence type="ECO:0000259" key="3">
    <source>
        <dbReference type="Pfam" id="PF00534"/>
    </source>
</evidence>
<dbReference type="Pfam" id="PF13439">
    <property type="entry name" value="Glyco_transf_4"/>
    <property type="match status" value="1"/>
</dbReference>
<feature type="domain" description="Glycosyl transferase family 1" evidence="3">
    <location>
        <begin position="181"/>
        <end position="342"/>
    </location>
</feature>
<dbReference type="EMBL" id="LT907975">
    <property type="protein sequence ID" value="SOB59080.1"/>
    <property type="molecule type" value="Genomic_DNA"/>
</dbReference>
<accession>A0A2C8F8X8</accession>
<evidence type="ECO:0000313" key="5">
    <source>
        <dbReference type="EMBL" id="SOB59080.1"/>
    </source>
</evidence>
<dbReference type="PANTHER" id="PTHR12526">
    <property type="entry name" value="GLYCOSYLTRANSFERASE"/>
    <property type="match status" value="1"/>
</dbReference>
<dbReference type="SUPFAM" id="SSF53756">
    <property type="entry name" value="UDP-Glycosyltransferase/glycogen phosphorylase"/>
    <property type="match status" value="1"/>
</dbReference>
<reference evidence="6" key="1">
    <citation type="submission" date="2017-09" db="EMBL/GenBank/DDBJ databases">
        <authorList>
            <person name="Regsiter A."/>
            <person name="William W."/>
        </authorList>
    </citation>
    <scope>NUCLEOTIDE SEQUENCE [LARGE SCALE GENOMIC DNA]</scope>
    <source>
        <strain evidence="6">500-1</strain>
    </source>
</reference>
<dbReference type="CDD" id="cd03811">
    <property type="entry name" value="GT4_GT28_WabH-like"/>
    <property type="match status" value="1"/>
</dbReference>
<organism evidence="5 6">
    <name type="scientific">Pseudodesulfovibrio profundus</name>
    <dbReference type="NCBI Taxonomy" id="57320"/>
    <lineage>
        <taxon>Bacteria</taxon>
        <taxon>Pseudomonadati</taxon>
        <taxon>Thermodesulfobacteriota</taxon>
        <taxon>Desulfovibrionia</taxon>
        <taxon>Desulfovibrionales</taxon>
        <taxon>Desulfovibrionaceae</taxon>
    </lineage>
</organism>